<name>M1UWB0_CYAM1</name>
<dbReference type="Gramene" id="CMR222CT">
    <property type="protein sequence ID" value="CMR222CT"/>
    <property type="gene ID" value="CMR222C"/>
</dbReference>
<dbReference type="OMA" id="QWDEHKK"/>
<dbReference type="GeneID" id="16996720"/>
<dbReference type="Gene3D" id="3.10.110.10">
    <property type="entry name" value="Ubiquitin Conjugating Enzyme"/>
    <property type="match status" value="1"/>
</dbReference>
<dbReference type="AlphaFoldDB" id="M1UWB0"/>
<gene>
    <name evidence="2" type="ORF">CYME_CMR222C</name>
</gene>
<dbReference type="KEGG" id="cme:CYME_CMR222C"/>
<evidence type="ECO:0000259" key="1">
    <source>
        <dbReference type="PROSITE" id="PS50908"/>
    </source>
</evidence>
<organism evidence="2 3">
    <name type="scientific">Cyanidioschyzon merolae (strain NIES-3377 / 10D)</name>
    <name type="common">Unicellular red alga</name>
    <dbReference type="NCBI Taxonomy" id="280699"/>
    <lineage>
        <taxon>Eukaryota</taxon>
        <taxon>Rhodophyta</taxon>
        <taxon>Bangiophyceae</taxon>
        <taxon>Cyanidiales</taxon>
        <taxon>Cyanidiaceae</taxon>
        <taxon>Cyanidioschyzon</taxon>
    </lineage>
</organism>
<protein>
    <recommendedName>
        <fullName evidence="1">RWD domain-containing protein</fullName>
    </recommendedName>
</protein>
<dbReference type="PANTHER" id="PTHR12292">
    <property type="entry name" value="RWD DOMAIN-CONTAINING PROTEIN"/>
    <property type="match status" value="1"/>
</dbReference>
<dbReference type="Proteomes" id="UP000007014">
    <property type="component" value="Chromosome 18"/>
</dbReference>
<dbReference type="Pfam" id="PF05773">
    <property type="entry name" value="RWD"/>
    <property type="match status" value="1"/>
</dbReference>
<feature type="domain" description="RWD" evidence="1">
    <location>
        <begin position="11"/>
        <end position="112"/>
    </location>
</feature>
<dbReference type="SUPFAM" id="SSF54495">
    <property type="entry name" value="UBC-like"/>
    <property type="match status" value="1"/>
</dbReference>
<sequence>MTNAFSEELALEAAGLDAIFGKDFKAEETTTGHVRWSVPLSHNGVELELAFLLDSAYPLDSEPQVRVTCKEGLSLRAVRELEGHLQKVAAENRGSPSAYLLYTAAQDWIDTHDRREAAEAISATIASTRLSAREPDSAGTGTTFETKAESFTQLVEHETLEHATIDRTLGTPVTPETFAAWKQEFDKYLLENGILDIANNADIELDASQGGWKGNSRRKPTGRELFTMHREMFVDDFEESDQCESTASGACDTQGSELAEHVDASLFLS</sequence>
<dbReference type="InterPro" id="IPR016135">
    <property type="entry name" value="UBQ-conjugating_enzyme/RWD"/>
</dbReference>
<dbReference type="CDD" id="cd11605">
    <property type="entry name" value="RWD_DRWD_ELF-like"/>
    <property type="match status" value="1"/>
</dbReference>
<evidence type="ECO:0000313" key="2">
    <source>
        <dbReference type="EMBL" id="BAM82456.1"/>
    </source>
</evidence>
<dbReference type="InterPro" id="IPR040213">
    <property type="entry name" value="GIR2-like"/>
</dbReference>
<dbReference type="HOGENOM" id="CLU_084528_3_0_1"/>
<dbReference type="PROSITE" id="PS50908">
    <property type="entry name" value="RWD"/>
    <property type="match status" value="1"/>
</dbReference>
<dbReference type="InterPro" id="IPR006575">
    <property type="entry name" value="RWD_dom"/>
</dbReference>
<dbReference type="SMART" id="SM00591">
    <property type="entry name" value="RWD"/>
    <property type="match status" value="1"/>
</dbReference>
<dbReference type="EMBL" id="AP006500">
    <property type="protein sequence ID" value="BAM82456.1"/>
    <property type="molecule type" value="Genomic_DNA"/>
</dbReference>
<dbReference type="RefSeq" id="XP_005538492.1">
    <property type="nucleotide sequence ID" value="XM_005538435.1"/>
</dbReference>
<dbReference type="OrthoDB" id="3070at2759"/>
<reference evidence="2 3" key="1">
    <citation type="journal article" date="2004" name="Nature">
        <title>Genome sequence of the ultrasmall unicellular red alga Cyanidioschyzon merolae 10D.</title>
        <authorList>
            <person name="Matsuzaki M."/>
            <person name="Misumi O."/>
            <person name="Shin-i T."/>
            <person name="Maruyama S."/>
            <person name="Takahara M."/>
            <person name="Miyagishima S."/>
            <person name="Mori T."/>
            <person name="Nishida K."/>
            <person name="Yagisawa F."/>
            <person name="Nishida K."/>
            <person name="Yoshida Y."/>
            <person name="Nishimura Y."/>
            <person name="Nakao S."/>
            <person name="Kobayashi T."/>
            <person name="Momoyama Y."/>
            <person name="Higashiyama T."/>
            <person name="Minoda A."/>
            <person name="Sano M."/>
            <person name="Nomoto H."/>
            <person name="Oishi K."/>
            <person name="Hayashi H."/>
            <person name="Ohta F."/>
            <person name="Nishizaka S."/>
            <person name="Haga S."/>
            <person name="Miura S."/>
            <person name="Morishita T."/>
            <person name="Kabeya Y."/>
            <person name="Terasawa K."/>
            <person name="Suzuki Y."/>
            <person name="Ishii Y."/>
            <person name="Asakawa S."/>
            <person name="Takano H."/>
            <person name="Ohta N."/>
            <person name="Kuroiwa H."/>
            <person name="Tanaka K."/>
            <person name="Shimizu N."/>
            <person name="Sugano S."/>
            <person name="Sato N."/>
            <person name="Nozaki H."/>
            <person name="Ogasawara N."/>
            <person name="Kohara Y."/>
            <person name="Kuroiwa T."/>
        </authorList>
    </citation>
    <scope>NUCLEOTIDE SEQUENCE [LARGE SCALE GENOMIC DNA]</scope>
    <source>
        <strain evidence="2 3">10D</strain>
    </source>
</reference>
<accession>M1UWB0</accession>
<keyword evidence="3" id="KW-1185">Reference proteome</keyword>
<proteinExistence type="predicted"/>
<evidence type="ECO:0000313" key="3">
    <source>
        <dbReference type="Proteomes" id="UP000007014"/>
    </source>
</evidence>
<reference evidence="2 3" key="2">
    <citation type="journal article" date="2007" name="BMC Biol.">
        <title>A 100%-complete sequence reveals unusually simple genomic features in the hot-spring red alga Cyanidioschyzon merolae.</title>
        <authorList>
            <person name="Nozaki H."/>
            <person name="Takano H."/>
            <person name="Misumi O."/>
            <person name="Terasawa K."/>
            <person name="Matsuzaki M."/>
            <person name="Maruyama S."/>
            <person name="Nishida K."/>
            <person name="Yagisawa F."/>
            <person name="Yoshida Y."/>
            <person name="Fujiwara T."/>
            <person name="Takio S."/>
            <person name="Tamura K."/>
            <person name="Chung S.J."/>
            <person name="Nakamura S."/>
            <person name="Kuroiwa H."/>
            <person name="Tanaka K."/>
            <person name="Sato N."/>
            <person name="Kuroiwa T."/>
        </authorList>
    </citation>
    <scope>NUCLEOTIDE SEQUENCE [LARGE SCALE GENOMIC DNA]</scope>
    <source>
        <strain evidence="2 3">10D</strain>
    </source>
</reference>